<dbReference type="EMBL" id="RXGA01000003">
    <property type="protein sequence ID" value="RWX73053.1"/>
    <property type="molecule type" value="Genomic_DNA"/>
</dbReference>
<dbReference type="CDD" id="cd06464">
    <property type="entry name" value="ACD_sHsps-like"/>
    <property type="match status" value="1"/>
</dbReference>
<dbReference type="SUPFAM" id="SSF49764">
    <property type="entry name" value="HSP20-like chaperones"/>
    <property type="match status" value="1"/>
</dbReference>
<reference evidence="6 7" key="1">
    <citation type="submission" date="2018-12" db="EMBL/GenBank/DDBJ databases">
        <title>The complete genome of the methanogenic archaea of the candidate phylum Verstraetearchaeota, obtained from the metagenome of underground thermal water.</title>
        <authorList>
            <person name="Kadnikov V.V."/>
            <person name="Mardanov A.V."/>
            <person name="Beletsky A.V."/>
            <person name="Karnachuk O.V."/>
            <person name="Ravin N.V."/>
        </authorList>
    </citation>
    <scope>NUCLEOTIDE SEQUENCE [LARGE SCALE GENOMIC DNA]</scope>
    <source>
        <strain evidence="6">Ch88</strain>
    </source>
</reference>
<evidence type="ECO:0000259" key="4">
    <source>
        <dbReference type="PROSITE" id="PS01031"/>
    </source>
</evidence>
<organism evidence="6 7">
    <name type="scientific">Methanosuratincola subterraneus</name>
    <dbReference type="NCBI Taxonomy" id="2593994"/>
    <lineage>
        <taxon>Archaea</taxon>
        <taxon>Thermoproteota</taxon>
        <taxon>Methanosuratincolia</taxon>
        <taxon>Candidatus Methanomethylicales</taxon>
        <taxon>Candidatus Methanomethylicaceae</taxon>
        <taxon>Candidatus Methanosuratincola (ex Vanwonterghem et al. 2016)</taxon>
    </lineage>
</organism>
<protein>
    <submittedName>
        <fullName evidence="6">Hsp20/alpha crystallin family protein</fullName>
    </submittedName>
</protein>
<dbReference type="InterPro" id="IPR008978">
    <property type="entry name" value="HSP20-like_chaperone"/>
</dbReference>
<dbReference type="Proteomes" id="UP000288215">
    <property type="component" value="Unassembled WGS sequence"/>
</dbReference>
<dbReference type="InterPro" id="IPR007052">
    <property type="entry name" value="CS_dom"/>
</dbReference>
<dbReference type="InterPro" id="IPR002068">
    <property type="entry name" value="A-crystallin/Hsp20_dom"/>
</dbReference>
<comment type="similarity">
    <text evidence="2 3">Belongs to the small heat shock protein (HSP20) family.</text>
</comment>
<comment type="caution">
    <text evidence="6">The sequence shown here is derived from an EMBL/GenBank/DDBJ whole genome shotgun (WGS) entry which is preliminary data.</text>
</comment>
<dbReference type="PANTHER" id="PTHR46733:SF4">
    <property type="entry name" value="HEAT SHOCK PROTEIN 21, CHLOROPLASTIC"/>
    <property type="match status" value="1"/>
</dbReference>
<dbReference type="Gene3D" id="2.60.40.790">
    <property type="match status" value="1"/>
</dbReference>
<evidence type="ECO:0000256" key="1">
    <source>
        <dbReference type="ARBA" id="ARBA00023016"/>
    </source>
</evidence>
<evidence type="ECO:0000256" key="3">
    <source>
        <dbReference type="RuleBase" id="RU003616"/>
    </source>
</evidence>
<dbReference type="NCBIfam" id="NF041800">
    <property type="entry name" value="Hsp20"/>
    <property type="match status" value="1"/>
</dbReference>
<evidence type="ECO:0000313" key="7">
    <source>
        <dbReference type="Proteomes" id="UP000288215"/>
    </source>
</evidence>
<dbReference type="PROSITE" id="PS01031">
    <property type="entry name" value="SHSP"/>
    <property type="match status" value="1"/>
</dbReference>
<keyword evidence="1" id="KW-0346">Stress response</keyword>
<evidence type="ECO:0000256" key="2">
    <source>
        <dbReference type="PROSITE-ProRule" id="PRU00285"/>
    </source>
</evidence>
<feature type="domain" description="CS" evidence="5">
    <location>
        <begin position="109"/>
        <end position="197"/>
    </location>
</feature>
<dbReference type="AlphaFoldDB" id="A0A3S4UG05"/>
<dbReference type="PROSITE" id="PS51203">
    <property type="entry name" value="CS"/>
    <property type="match status" value="1"/>
</dbReference>
<dbReference type="PANTHER" id="PTHR46733">
    <property type="entry name" value="26.5 KDA HEAT SHOCK PROTEIN, MITOCHONDRIAL"/>
    <property type="match status" value="1"/>
</dbReference>
<feature type="domain" description="SHSP" evidence="4">
    <location>
        <begin position="105"/>
        <end position="202"/>
    </location>
</feature>
<accession>A0A3S4UG05</accession>
<evidence type="ECO:0000259" key="5">
    <source>
        <dbReference type="PROSITE" id="PS51203"/>
    </source>
</evidence>
<dbReference type="GO" id="GO:0009408">
    <property type="term" value="P:response to heat"/>
    <property type="evidence" value="ECO:0007669"/>
    <property type="project" value="InterPro"/>
</dbReference>
<name>A0A3S4UG05_METS7</name>
<dbReference type="Pfam" id="PF00011">
    <property type="entry name" value="HSP20"/>
    <property type="match status" value="1"/>
</dbReference>
<proteinExistence type="inferred from homology"/>
<gene>
    <name evidence="6" type="ORF">Metus_1027</name>
</gene>
<evidence type="ECO:0000313" key="6">
    <source>
        <dbReference type="EMBL" id="RWX73053.1"/>
    </source>
</evidence>
<sequence>MSWDEWYRKRFLPFFSSDFPARFRDLDDWVREMEAEMERMFREFEGRVPEKLVRERKLPEGGVIKEMGPFVYGFSVTFGPDRKPVITEFGNMKPSGRAPWEPAFSLKEEREPLVDIIEGENEVRVVAELPGVEKEDIKLYATEKTVTIDVSGKERSYYKELELPVEVDPSNSKSNYKNGILEVVLAKKRESKRPKGESIPID</sequence>
<dbReference type="InterPro" id="IPR044587">
    <property type="entry name" value="HSP21-like"/>
</dbReference>